<organism evidence="2 3">
    <name type="scientific">Caenorhabditis elegans</name>
    <dbReference type="NCBI Taxonomy" id="6239"/>
    <lineage>
        <taxon>Eukaryota</taxon>
        <taxon>Metazoa</taxon>
        <taxon>Ecdysozoa</taxon>
        <taxon>Nematoda</taxon>
        <taxon>Chromadorea</taxon>
        <taxon>Rhabditida</taxon>
        <taxon>Rhabditina</taxon>
        <taxon>Rhabditomorpha</taxon>
        <taxon>Rhabditoidea</taxon>
        <taxon>Rhabditidae</taxon>
        <taxon>Peloderinae</taxon>
        <taxon>Caenorhabditis</taxon>
    </lineage>
</organism>
<evidence type="ECO:0000256" key="1">
    <source>
        <dbReference type="SAM" id="Phobius"/>
    </source>
</evidence>
<keyword evidence="1" id="KW-1133">Transmembrane helix</keyword>
<dbReference type="FunCoup" id="G5EGC1">
    <property type="interactions" value="383"/>
</dbReference>
<dbReference type="HOGENOM" id="CLU_1397477_0_0_1"/>
<keyword evidence="1" id="KW-0812">Transmembrane</keyword>
<dbReference type="KEGG" id="cel:CELE_DY3.8"/>
<feature type="transmembrane region" description="Helical" evidence="1">
    <location>
        <begin position="127"/>
        <end position="146"/>
    </location>
</feature>
<dbReference type="PeptideAtlas" id="G5EGC1"/>
<dbReference type="Proteomes" id="UP000001940">
    <property type="component" value="Chromosome I"/>
</dbReference>
<dbReference type="OMA" id="STYHYDR"/>
<keyword evidence="3" id="KW-1185">Reference proteome</keyword>
<evidence type="ECO:0007829" key="5">
    <source>
        <dbReference type="PeptideAtlas" id="G5EGC1"/>
    </source>
</evidence>
<keyword evidence="5" id="KW-1267">Proteomics identification</keyword>
<dbReference type="PaxDb" id="6239-DY3.8"/>
<dbReference type="WormBase" id="DY3.8">
    <property type="protein sequence ID" value="CE36431"/>
    <property type="gene ID" value="WBGene00008440"/>
</dbReference>
<dbReference type="GeneID" id="259387"/>
<dbReference type="RefSeq" id="NP_001021080.1">
    <property type="nucleotide sequence ID" value="NM_001025909.4"/>
</dbReference>
<evidence type="ECO:0000313" key="4">
    <source>
        <dbReference type="WormBase" id="DY3.8"/>
    </source>
</evidence>
<evidence type="ECO:0000313" key="3">
    <source>
        <dbReference type="Proteomes" id="UP000001940"/>
    </source>
</evidence>
<evidence type="ECO:0000313" key="2">
    <source>
        <dbReference type="EMBL" id="CAH04703.1"/>
    </source>
</evidence>
<dbReference type="OrthoDB" id="5775193at2759"/>
<dbReference type="Bgee" id="WBGene00008440">
    <property type="expression patterns" value="Expressed in embryo and 3 other cell types or tissues"/>
</dbReference>
<accession>G5EGC1</accession>
<feature type="transmembrane region" description="Helical" evidence="1">
    <location>
        <begin position="92"/>
        <end position="115"/>
    </location>
</feature>
<dbReference type="InParanoid" id="G5EGC1"/>
<dbReference type="CTD" id="259387"/>
<gene>
    <name evidence="2" type="ORF">CELE_DY3.8</name>
    <name evidence="2 4" type="ORF">DY3.8</name>
</gene>
<reference evidence="2 3" key="1">
    <citation type="journal article" date="1998" name="Science">
        <title>Genome sequence of the nematode C. elegans: a platform for investigating biology.</title>
        <authorList>
            <consortium name="The C. elegans sequencing consortium"/>
            <person name="Sulson J.E."/>
            <person name="Waterston R."/>
        </authorList>
    </citation>
    <scope>NUCLEOTIDE SEQUENCE [LARGE SCALE GENOMIC DNA]</scope>
    <source>
        <strain evidence="2 3">Bristol N2</strain>
    </source>
</reference>
<dbReference type="AGR" id="WB:WBGene00008440"/>
<name>G5EGC1_CAEEL</name>
<feature type="transmembrane region" description="Helical" evidence="1">
    <location>
        <begin position="39"/>
        <end position="60"/>
    </location>
</feature>
<dbReference type="AlphaFoldDB" id="G5EGC1"/>
<dbReference type="eggNOG" id="ENOG502THW5">
    <property type="taxonomic scope" value="Eukaryota"/>
</dbReference>
<keyword evidence="2" id="KW-0813">Transport</keyword>
<proteinExistence type="evidence at protein level"/>
<dbReference type="EMBL" id="BX284601">
    <property type="protein sequence ID" value="CAH04703.1"/>
    <property type="molecule type" value="Genomic_DNA"/>
</dbReference>
<sequence length="195" mass="22206">MIGAINVAGLLFSVYFYAWLRPDLQANVRMGFYRYKVDFAIYFGTAVWLFLAMCVVAPRVCRRTNAIAGNCGMAVCSIIVIVNHYLLEKKWVWGGLLYLSNIMFYVLFMGLTVMGQFSRYHYDKNRVSNMIIPILANAAMTVLLMTNLTDTGYSDVVPIISYGVHTTMAIIAQGAGPRLKTLDFFEYLNQFKRRQ</sequence>
<feature type="transmembrane region" description="Helical" evidence="1">
    <location>
        <begin position="152"/>
        <end position="172"/>
    </location>
</feature>
<keyword evidence="1" id="KW-0472">Membrane</keyword>
<feature type="transmembrane region" description="Helical" evidence="1">
    <location>
        <begin position="67"/>
        <end position="86"/>
    </location>
</feature>
<dbReference type="STRING" id="6239.DY3.8.2"/>
<protein>
    <submittedName>
        <fullName evidence="2">SWEET sugar transporter</fullName>
    </submittedName>
</protein>
<keyword evidence="2" id="KW-0762">Sugar transport</keyword>